<dbReference type="GO" id="GO:0006508">
    <property type="term" value="P:proteolysis"/>
    <property type="evidence" value="ECO:0007669"/>
    <property type="project" value="UniProtKB-KW"/>
</dbReference>
<dbReference type="PANTHER" id="PTHR21581:SF33">
    <property type="entry name" value="D-ALANYL-D-ALANINE CARBOXYPEPTIDASE DACB"/>
    <property type="match status" value="1"/>
</dbReference>
<keyword evidence="19" id="KW-1185">Reference proteome</keyword>
<dbReference type="EMBL" id="JAJEPV010000012">
    <property type="protein sequence ID" value="MCC2119268.1"/>
    <property type="molecule type" value="Genomic_DNA"/>
</dbReference>
<evidence type="ECO:0000256" key="5">
    <source>
        <dbReference type="ARBA" id="ARBA00022645"/>
    </source>
</evidence>
<feature type="active site" description="Acyl-ester intermediate" evidence="13">
    <location>
        <position position="85"/>
    </location>
</feature>
<evidence type="ECO:0000256" key="14">
    <source>
        <dbReference type="PIRSR" id="PIRSR618044-2"/>
    </source>
</evidence>
<evidence type="ECO:0000256" key="12">
    <source>
        <dbReference type="ARBA" id="ARBA00034000"/>
    </source>
</evidence>
<dbReference type="SUPFAM" id="SSF56601">
    <property type="entry name" value="beta-lactamase/transpeptidase-like"/>
    <property type="match status" value="1"/>
</dbReference>
<dbReference type="InterPro" id="IPR015956">
    <property type="entry name" value="Peniciliin-bd_prot_C_sf"/>
</dbReference>
<keyword evidence="10" id="KW-0573">Peptidoglycan synthesis</keyword>
<evidence type="ECO:0000256" key="15">
    <source>
        <dbReference type="RuleBase" id="RU004016"/>
    </source>
</evidence>
<evidence type="ECO:0000256" key="10">
    <source>
        <dbReference type="ARBA" id="ARBA00022984"/>
    </source>
</evidence>
<evidence type="ECO:0000256" key="1">
    <source>
        <dbReference type="ARBA" id="ARBA00003217"/>
    </source>
</evidence>
<feature type="binding site" evidence="14">
    <location>
        <position position="281"/>
    </location>
    <ligand>
        <name>substrate</name>
    </ligand>
</feature>
<comment type="catalytic activity">
    <reaction evidence="12">
        <text>Preferential cleavage: (Ac)2-L-Lys-D-Ala-|-D-Ala. Also transpeptidation of peptidyl-alanyl moieties that are N-acyl substituents of D-alanine.</text>
        <dbReference type="EC" id="3.4.16.4"/>
    </reaction>
</comment>
<feature type="domain" description="Peptidase S11 D-Ala-D-Ala carboxypeptidase A C-terminal" evidence="17">
    <location>
        <begin position="390"/>
        <end position="436"/>
    </location>
</feature>
<keyword evidence="11" id="KW-0961">Cell wall biogenesis/degradation</keyword>
<dbReference type="Gene3D" id="3.40.710.10">
    <property type="entry name" value="DD-peptidase/beta-lactamase superfamily"/>
    <property type="match status" value="1"/>
</dbReference>
<dbReference type="SUPFAM" id="SSF69189">
    <property type="entry name" value="Penicillin-binding protein associated domain"/>
    <property type="match status" value="1"/>
</dbReference>
<dbReference type="InterPro" id="IPR012338">
    <property type="entry name" value="Beta-lactam/transpept-like"/>
</dbReference>
<dbReference type="InterPro" id="IPR012907">
    <property type="entry name" value="Peptidase_S11_C"/>
</dbReference>
<evidence type="ECO:0000256" key="9">
    <source>
        <dbReference type="ARBA" id="ARBA00022960"/>
    </source>
</evidence>
<name>A0AAE3A2M1_9FIRM</name>
<dbReference type="GO" id="GO:0008360">
    <property type="term" value="P:regulation of cell shape"/>
    <property type="evidence" value="ECO:0007669"/>
    <property type="project" value="UniProtKB-KW"/>
</dbReference>
<gene>
    <name evidence="18" type="ORF">LKD75_06595</name>
</gene>
<evidence type="ECO:0000256" key="8">
    <source>
        <dbReference type="ARBA" id="ARBA00022801"/>
    </source>
</evidence>
<evidence type="ECO:0000256" key="13">
    <source>
        <dbReference type="PIRSR" id="PIRSR618044-1"/>
    </source>
</evidence>
<sequence>MRGFFCALFAGILCLESIGGFCRQGYVSEEIREQATHLFHETEEKEVGQLQEDLHLYAQAAVLLDADSGRVLYGKNEETPMAMASTTKIMTCILVLENAKVEEEVSISAYAATMPKVKLYVKKGEHYTVRELLFSLMLESHNDAAAALAEYIGGKLLGETKEASEHTTEESKAALHRFAQAMNEKAVEIGCEDTWFITPNGLDATETLTLPDGSILEKEHHTTAKDLACILRYCIRESSQRDLFREITRTQEYCFTENGRSFQCHNHNAFLQMMDGAFTGKTGFTNKAGYCYVGALERDGKCMIVALLACGWPNHKTYKWRDSRELFGYGLENFVYRKFGEEEFSGREQYLMPIPVTEAQDEELTGEVQLAVELDPEAEGAEGLLMRAHEKVEILYRKEKELKAPVKEGTTVGEICYLVDGEIWRRERLYAAWTVEAVDLSWCGRQILKRFLVAFP</sequence>
<dbReference type="GO" id="GO:0009252">
    <property type="term" value="P:peptidoglycan biosynthetic process"/>
    <property type="evidence" value="ECO:0007669"/>
    <property type="project" value="UniProtKB-KW"/>
</dbReference>
<dbReference type="EC" id="3.4.16.4" evidence="4"/>
<reference evidence="18 19" key="1">
    <citation type="submission" date="2021-10" db="EMBL/GenBank/DDBJ databases">
        <title>Anaerobic single-cell dispensing facilitates the cultivation of human gut bacteria.</title>
        <authorList>
            <person name="Afrizal A."/>
        </authorList>
    </citation>
    <scope>NUCLEOTIDE SEQUENCE [LARGE SCALE GENOMIC DNA]</scope>
    <source>
        <strain evidence="18 19">CLA-AA-H273</strain>
    </source>
</reference>
<evidence type="ECO:0000259" key="17">
    <source>
        <dbReference type="Pfam" id="PF07943"/>
    </source>
</evidence>
<keyword evidence="6" id="KW-0645">Protease</keyword>
<proteinExistence type="inferred from homology"/>
<evidence type="ECO:0000256" key="11">
    <source>
        <dbReference type="ARBA" id="ARBA00023316"/>
    </source>
</evidence>
<organism evidence="18 19">
    <name type="scientific">Waltera acetigignens</name>
    <dbReference type="NCBI Taxonomy" id="2981769"/>
    <lineage>
        <taxon>Bacteria</taxon>
        <taxon>Bacillati</taxon>
        <taxon>Bacillota</taxon>
        <taxon>Clostridia</taxon>
        <taxon>Lachnospirales</taxon>
        <taxon>Lachnospiraceae</taxon>
        <taxon>Waltera</taxon>
    </lineage>
</organism>
<dbReference type="PANTHER" id="PTHR21581">
    <property type="entry name" value="D-ALANYL-D-ALANINE CARBOXYPEPTIDASE"/>
    <property type="match status" value="1"/>
</dbReference>
<dbReference type="Pfam" id="PF00768">
    <property type="entry name" value="Peptidase_S11"/>
    <property type="match status" value="2"/>
</dbReference>
<evidence type="ECO:0000256" key="3">
    <source>
        <dbReference type="ARBA" id="ARBA00007164"/>
    </source>
</evidence>
<dbReference type="PRINTS" id="PR00725">
    <property type="entry name" value="DADACBPTASE1"/>
</dbReference>
<evidence type="ECO:0000259" key="16">
    <source>
        <dbReference type="Pfam" id="PF00768"/>
    </source>
</evidence>
<evidence type="ECO:0000313" key="18">
    <source>
        <dbReference type="EMBL" id="MCC2119268.1"/>
    </source>
</evidence>
<feature type="active site" description="Proton acceptor" evidence="13">
    <location>
        <position position="88"/>
    </location>
</feature>
<dbReference type="InterPro" id="IPR018044">
    <property type="entry name" value="Peptidase_S11"/>
</dbReference>
<comment type="caution">
    <text evidence="18">The sequence shown here is derived from an EMBL/GenBank/DDBJ whole genome shotgun (WGS) entry which is preliminary data.</text>
</comment>
<protein>
    <recommendedName>
        <fullName evidence="4">serine-type D-Ala-D-Ala carboxypeptidase</fullName>
        <ecNumber evidence="4">3.4.16.4</ecNumber>
    </recommendedName>
</protein>
<keyword evidence="9" id="KW-0133">Cell shape</keyword>
<dbReference type="GO" id="GO:0071555">
    <property type="term" value="P:cell wall organization"/>
    <property type="evidence" value="ECO:0007669"/>
    <property type="project" value="UniProtKB-KW"/>
</dbReference>
<dbReference type="Gene3D" id="2.60.410.10">
    <property type="entry name" value="D-Ala-D-Ala carboxypeptidase, C-terminal domain"/>
    <property type="match status" value="1"/>
</dbReference>
<evidence type="ECO:0000256" key="6">
    <source>
        <dbReference type="ARBA" id="ARBA00022670"/>
    </source>
</evidence>
<comment type="pathway">
    <text evidence="2">Cell wall biogenesis; peptidoglycan biosynthesis.</text>
</comment>
<dbReference type="InterPro" id="IPR001967">
    <property type="entry name" value="Peptidase_S11_N"/>
</dbReference>
<evidence type="ECO:0000256" key="4">
    <source>
        <dbReference type="ARBA" id="ARBA00012448"/>
    </source>
</evidence>
<dbReference type="InterPro" id="IPR037167">
    <property type="entry name" value="Peptidase_S11_C_sf"/>
</dbReference>
<comment type="function">
    <text evidence="1">Removes C-terminal D-alanyl residues from sugar-peptide cell wall precursors.</text>
</comment>
<evidence type="ECO:0000313" key="19">
    <source>
        <dbReference type="Proteomes" id="UP001197795"/>
    </source>
</evidence>
<dbReference type="Proteomes" id="UP001197795">
    <property type="component" value="Unassembled WGS sequence"/>
</dbReference>
<feature type="domain" description="Peptidase S11 D-alanyl-D-alanine carboxypeptidase A N-terminal" evidence="16">
    <location>
        <begin position="176"/>
        <end position="306"/>
    </location>
</feature>
<keyword evidence="8" id="KW-0378">Hydrolase</keyword>
<dbReference type="GO" id="GO:0009002">
    <property type="term" value="F:serine-type D-Ala-D-Ala carboxypeptidase activity"/>
    <property type="evidence" value="ECO:0007669"/>
    <property type="project" value="UniProtKB-EC"/>
</dbReference>
<comment type="similarity">
    <text evidence="3 15">Belongs to the peptidase S11 family.</text>
</comment>
<dbReference type="RefSeq" id="WP_227733072.1">
    <property type="nucleotide sequence ID" value="NZ_JAJEPV010000012.1"/>
</dbReference>
<accession>A0AAE3A2M1</accession>
<keyword evidence="7" id="KW-0732">Signal</keyword>
<feature type="active site" evidence="13">
    <location>
        <position position="140"/>
    </location>
</feature>
<dbReference type="Pfam" id="PF07943">
    <property type="entry name" value="PBP5_C"/>
    <property type="match status" value="1"/>
</dbReference>
<dbReference type="AlphaFoldDB" id="A0AAE3A2M1"/>
<evidence type="ECO:0000256" key="2">
    <source>
        <dbReference type="ARBA" id="ARBA00004752"/>
    </source>
</evidence>
<keyword evidence="5 18" id="KW-0121">Carboxypeptidase</keyword>
<evidence type="ECO:0000256" key="7">
    <source>
        <dbReference type="ARBA" id="ARBA00022729"/>
    </source>
</evidence>
<feature type="domain" description="Peptidase S11 D-alanyl-D-alanine carboxypeptidase A N-terminal" evidence="16">
    <location>
        <begin position="55"/>
        <end position="155"/>
    </location>
</feature>